<dbReference type="InterPro" id="IPR023213">
    <property type="entry name" value="CAT-like_dom_sf"/>
</dbReference>
<protein>
    <submittedName>
        <fullName evidence="1">Uncharacterized protein</fullName>
    </submittedName>
</protein>
<proteinExistence type="predicted"/>
<dbReference type="EMBL" id="JAYWIO010000001">
    <property type="protein sequence ID" value="KAK7291690.1"/>
    <property type="molecule type" value="Genomic_DNA"/>
</dbReference>
<sequence>MVLGLVLVRVLGHSLEMELHDLVTKMKRGGLSEFCYMDSKKLRGKEKDLSFIYEYLNLVILVPMASDSDDVKNDHTLFCYASWCKFPSFEADFGWGKPVWVTTQ</sequence>
<evidence type="ECO:0000313" key="2">
    <source>
        <dbReference type="Proteomes" id="UP001372338"/>
    </source>
</evidence>
<name>A0AAN9J3R3_CROPI</name>
<dbReference type="AlphaFoldDB" id="A0AAN9J3R3"/>
<dbReference type="Gene3D" id="3.30.559.10">
    <property type="entry name" value="Chloramphenicol acetyltransferase-like domain"/>
    <property type="match status" value="1"/>
</dbReference>
<gene>
    <name evidence="1" type="ORF">RIF29_07040</name>
</gene>
<reference evidence="1 2" key="1">
    <citation type="submission" date="2024-01" db="EMBL/GenBank/DDBJ databases">
        <title>The genomes of 5 underutilized Papilionoideae crops provide insights into root nodulation and disease resistanc.</title>
        <authorList>
            <person name="Yuan L."/>
        </authorList>
    </citation>
    <scope>NUCLEOTIDE SEQUENCE [LARGE SCALE GENOMIC DNA]</scope>
    <source>
        <strain evidence="1">ZHUSHIDOU_FW_LH</strain>
        <tissue evidence="1">Leaf</tissue>
    </source>
</reference>
<keyword evidence="2" id="KW-1185">Reference proteome</keyword>
<dbReference type="Proteomes" id="UP001372338">
    <property type="component" value="Unassembled WGS sequence"/>
</dbReference>
<dbReference type="Pfam" id="PF02458">
    <property type="entry name" value="Transferase"/>
    <property type="match status" value="1"/>
</dbReference>
<accession>A0AAN9J3R3</accession>
<comment type="caution">
    <text evidence="1">The sequence shown here is derived from an EMBL/GenBank/DDBJ whole genome shotgun (WGS) entry which is preliminary data.</text>
</comment>
<evidence type="ECO:0000313" key="1">
    <source>
        <dbReference type="EMBL" id="KAK7291690.1"/>
    </source>
</evidence>
<organism evidence="1 2">
    <name type="scientific">Crotalaria pallida</name>
    <name type="common">Smooth rattlebox</name>
    <name type="synonym">Crotalaria striata</name>
    <dbReference type="NCBI Taxonomy" id="3830"/>
    <lineage>
        <taxon>Eukaryota</taxon>
        <taxon>Viridiplantae</taxon>
        <taxon>Streptophyta</taxon>
        <taxon>Embryophyta</taxon>
        <taxon>Tracheophyta</taxon>
        <taxon>Spermatophyta</taxon>
        <taxon>Magnoliopsida</taxon>
        <taxon>eudicotyledons</taxon>
        <taxon>Gunneridae</taxon>
        <taxon>Pentapetalae</taxon>
        <taxon>rosids</taxon>
        <taxon>fabids</taxon>
        <taxon>Fabales</taxon>
        <taxon>Fabaceae</taxon>
        <taxon>Papilionoideae</taxon>
        <taxon>50 kb inversion clade</taxon>
        <taxon>genistoids sensu lato</taxon>
        <taxon>core genistoids</taxon>
        <taxon>Crotalarieae</taxon>
        <taxon>Crotalaria</taxon>
    </lineage>
</organism>